<dbReference type="EMBL" id="JADQBC010000105">
    <property type="protein sequence ID" value="MBR8829072.1"/>
    <property type="molecule type" value="Genomic_DNA"/>
</dbReference>
<feature type="domain" description="Reverse transcriptase" evidence="1">
    <location>
        <begin position="1"/>
        <end position="284"/>
    </location>
</feature>
<dbReference type="PANTHER" id="PTHR34047:SF8">
    <property type="entry name" value="PROTEIN YKFC"/>
    <property type="match status" value="1"/>
</dbReference>
<dbReference type="GO" id="GO:0003964">
    <property type="term" value="F:RNA-directed DNA polymerase activity"/>
    <property type="evidence" value="ECO:0007669"/>
    <property type="project" value="UniProtKB-KW"/>
</dbReference>
<keyword evidence="2" id="KW-0808">Transferase</keyword>
<dbReference type="InterPro" id="IPR043128">
    <property type="entry name" value="Rev_trsase/Diguanyl_cyclase"/>
</dbReference>
<dbReference type="CDD" id="cd01646">
    <property type="entry name" value="RT_Bac_retron_I"/>
    <property type="match status" value="1"/>
</dbReference>
<protein>
    <submittedName>
        <fullName evidence="2">RNA-directed DNA polymerase</fullName>
    </submittedName>
</protein>
<dbReference type="AlphaFoldDB" id="A0A941GSM4"/>
<dbReference type="PANTHER" id="PTHR34047">
    <property type="entry name" value="NUCLEAR INTRON MATURASE 1, MITOCHONDRIAL-RELATED"/>
    <property type="match status" value="1"/>
</dbReference>
<dbReference type="Gene3D" id="3.30.70.270">
    <property type="match status" value="1"/>
</dbReference>
<dbReference type="Pfam" id="PF00078">
    <property type="entry name" value="RVT_1"/>
    <property type="match status" value="1"/>
</dbReference>
<accession>A0A941GSM4</accession>
<evidence type="ECO:0000259" key="1">
    <source>
        <dbReference type="PROSITE" id="PS50878"/>
    </source>
</evidence>
<keyword evidence="2" id="KW-0695">RNA-directed DNA polymerase</keyword>
<gene>
    <name evidence="2" type="ORF">DSM107014_14430</name>
</gene>
<dbReference type="Proteomes" id="UP000767446">
    <property type="component" value="Unassembled WGS sequence"/>
</dbReference>
<proteinExistence type="predicted"/>
<keyword evidence="2" id="KW-0548">Nucleotidyltransferase</keyword>
<evidence type="ECO:0000313" key="3">
    <source>
        <dbReference type="Proteomes" id="UP000767446"/>
    </source>
</evidence>
<dbReference type="InterPro" id="IPR051083">
    <property type="entry name" value="GrpII_Intron_Splice-Mob/Def"/>
</dbReference>
<evidence type="ECO:0000313" key="2">
    <source>
        <dbReference type="EMBL" id="MBR8829072.1"/>
    </source>
</evidence>
<dbReference type="PROSITE" id="PS50878">
    <property type="entry name" value="RT_POL"/>
    <property type="match status" value="1"/>
</dbReference>
<dbReference type="SUPFAM" id="SSF56672">
    <property type="entry name" value="DNA/RNA polymerases"/>
    <property type="match status" value="1"/>
</dbReference>
<organism evidence="2 3">
    <name type="scientific">Gomphosphaeria aponina SAG 52.96 = DSM 107014</name>
    <dbReference type="NCBI Taxonomy" id="1521640"/>
    <lineage>
        <taxon>Bacteria</taxon>
        <taxon>Bacillati</taxon>
        <taxon>Cyanobacteriota</taxon>
        <taxon>Cyanophyceae</taxon>
        <taxon>Oscillatoriophycideae</taxon>
        <taxon>Chroococcales</taxon>
        <taxon>Gomphosphaeriaceae</taxon>
        <taxon>Gomphosphaeria</taxon>
    </lineage>
</organism>
<name>A0A941GSM4_9CHRO</name>
<reference evidence="2" key="1">
    <citation type="submission" date="2021-02" db="EMBL/GenBank/DDBJ databases">
        <title>Metagenome analyses of Stigonema ocellatum DSM 106950, Chlorogloea purpurea SAG 13.99 and Gomphosphaeria aponina DSM 107014.</title>
        <authorList>
            <person name="Marter P."/>
            <person name="Huang S."/>
        </authorList>
    </citation>
    <scope>NUCLEOTIDE SEQUENCE</scope>
    <source>
        <strain evidence="2">JP213</strain>
    </source>
</reference>
<dbReference type="InterPro" id="IPR000477">
    <property type="entry name" value="RT_dom"/>
</dbReference>
<sequence length="356" mass="41949">MKRYGNLWEQITDFSNLISAAQKAQKGKRFRDNVLAFNYNLEQEIFKLQTELKEKTYLPGKYKTFTVYEPKPRQISAAPYKDRVVHHGLCNVIVPLIEPKFIADCYANRIGYGTHRALRRFTQFARSSKYILQCDIRKYFPSIDHEILKTLVRRKIKCQHTLWLIHQIIDGSNPQEEIILHFPGDDLLSPLARRRGLPIGNLTSQFLANFYLNDFDHFVKEQLKSRKYLRYVDDFALFSDDLAFLEAARSEIVKYLATLRLQLHPVKSQLFATKEGANFLGFRVLPNCLRVRQENLRRGRRRTRRLILRSREGKIPCFHVCQSLQSWFAHLKQGDTWHLRQKIFQSLNFNASINQG</sequence>
<comment type="caution">
    <text evidence="2">The sequence shown here is derived from an EMBL/GenBank/DDBJ whole genome shotgun (WGS) entry which is preliminary data.</text>
</comment>
<dbReference type="InterPro" id="IPR043502">
    <property type="entry name" value="DNA/RNA_pol_sf"/>
</dbReference>